<sequence length="195" mass="21682">MSFTFAHVLHVGACPSRFLAPFAAIAKPSRLRMSFTLVHVLRVRACPSRFLAPFAAMAKPSRLRMSFTLSSTLCGHCQTFRFHNNRPSLALPYRVCIVFVSSYGNLTKDGAPDLFEYGLPMPSLRERPSSEEDLSISMSINVDNMFAFLGRDPQRRQRVASDASSFYFKAPSEPSARGHRRCESNMSVSAQGPAP</sequence>
<dbReference type="Proteomes" id="UP001218188">
    <property type="component" value="Unassembled WGS sequence"/>
</dbReference>
<protein>
    <submittedName>
        <fullName evidence="2">Uncharacterized protein</fullName>
    </submittedName>
</protein>
<feature type="region of interest" description="Disordered" evidence="1">
    <location>
        <begin position="170"/>
        <end position="195"/>
    </location>
</feature>
<comment type="caution">
    <text evidence="2">The sequence shown here is derived from an EMBL/GenBank/DDBJ whole genome shotgun (WGS) entry which is preliminary data.</text>
</comment>
<keyword evidence="3" id="KW-1185">Reference proteome</keyword>
<evidence type="ECO:0000313" key="2">
    <source>
        <dbReference type="EMBL" id="KAJ7023744.1"/>
    </source>
</evidence>
<dbReference type="AlphaFoldDB" id="A0AAD6SA37"/>
<accession>A0AAD6SA37</accession>
<evidence type="ECO:0000313" key="3">
    <source>
        <dbReference type="Proteomes" id="UP001218188"/>
    </source>
</evidence>
<feature type="compositionally biased region" description="Polar residues" evidence="1">
    <location>
        <begin position="184"/>
        <end position="195"/>
    </location>
</feature>
<gene>
    <name evidence="2" type="ORF">C8F04DRAFT_1271091</name>
</gene>
<reference evidence="2" key="1">
    <citation type="submission" date="2023-03" db="EMBL/GenBank/DDBJ databases">
        <title>Massive genome expansion in bonnet fungi (Mycena s.s.) driven by repeated elements and novel gene families across ecological guilds.</title>
        <authorList>
            <consortium name="Lawrence Berkeley National Laboratory"/>
            <person name="Harder C.B."/>
            <person name="Miyauchi S."/>
            <person name="Viragh M."/>
            <person name="Kuo A."/>
            <person name="Thoen E."/>
            <person name="Andreopoulos B."/>
            <person name="Lu D."/>
            <person name="Skrede I."/>
            <person name="Drula E."/>
            <person name="Henrissat B."/>
            <person name="Morin E."/>
            <person name="Kohler A."/>
            <person name="Barry K."/>
            <person name="LaButti K."/>
            <person name="Morin E."/>
            <person name="Salamov A."/>
            <person name="Lipzen A."/>
            <person name="Mereny Z."/>
            <person name="Hegedus B."/>
            <person name="Baldrian P."/>
            <person name="Stursova M."/>
            <person name="Weitz H."/>
            <person name="Taylor A."/>
            <person name="Grigoriev I.V."/>
            <person name="Nagy L.G."/>
            <person name="Martin F."/>
            <person name="Kauserud H."/>
        </authorList>
    </citation>
    <scope>NUCLEOTIDE SEQUENCE</scope>
    <source>
        <strain evidence="2">CBHHK200</strain>
    </source>
</reference>
<organism evidence="2 3">
    <name type="scientific">Mycena alexandri</name>
    <dbReference type="NCBI Taxonomy" id="1745969"/>
    <lineage>
        <taxon>Eukaryota</taxon>
        <taxon>Fungi</taxon>
        <taxon>Dikarya</taxon>
        <taxon>Basidiomycota</taxon>
        <taxon>Agaricomycotina</taxon>
        <taxon>Agaricomycetes</taxon>
        <taxon>Agaricomycetidae</taxon>
        <taxon>Agaricales</taxon>
        <taxon>Marasmiineae</taxon>
        <taxon>Mycenaceae</taxon>
        <taxon>Mycena</taxon>
    </lineage>
</organism>
<name>A0AAD6SA37_9AGAR</name>
<proteinExistence type="predicted"/>
<dbReference type="EMBL" id="JARJCM010000183">
    <property type="protein sequence ID" value="KAJ7023744.1"/>
    <property type="molecule type" value="Genomic_DNA"/>
</dbReference>
<evidence type="ECO:0000256" key="1">
    <source>
        <dbReference type="SAM" id="MobiDB-lite"/>
    </source>
</evidence>